<evidence type="ECO:0000313" key="3">
    <source>
        <dbReference type="Proteomes" id="UP000190897"/>
    </source>
</evidence>
<accession>A0A1T5BUJ0</accession>
<evidence type="ECO:0000313" key="2">
    <source>
        <dbReference type="EMBL" id="SKB50807.1"/>
    </source>
</evidence>
<dbReference type="Gene3D" id="3.40.50.2000">
    <property type="entry name" value="Glycogen Phosphorylase B"/>
    <property type="match status" value="2"/>
</dbReference>
<dbReference type="PANTHER" id="PTHR12526">
    <property type="entry name" value="GLYCOSYLTRANSFERASE"/>
    <property type="match status" value="1"/>
</dbReference>
<gene>
    <name evidence="2" type="ORF">SAMN05660293_00620</name>
</gene>
<feature type="domain" description="Glycosyl transferase family 1" evidence="1">
    <location>
        <begin position="234"/>
        <end position="390"/>
    </location>
</feature>
<keyword evidence="2" id="KW-0808">Transferase</keyword>
<dbReference type="STRING" id="651661.SAMN05660293_00620"/>
<protein>
    <submittedName>
        <fullName evidence="2">Glycosyl transferases group 1</fullName>
    </submittedName>
</protein>
<dbReference type="EMBL" id="FUZA01000001">
    <property type="protein sequence ID" value="SKB50807.1"/>
    <property type="molecule type" value="Genomic_DNA"/>
</dbReference>
<sequence>MKVLVSHPTGNANVRAIAKGFAEAGNLHSFYTTIATFPDTTLDKLARLPGLSELKRRNFDAVLHARTRTYPWFEVGRMISNKAGIRSLTAHESGVFCVDKVYHSLDKYVASQLPGLQKSGLTVVYAYEDGALETFRQAKKLGITCVYELPIAFWETSRKLLLEEAVRLPDWSETLAGGISDSEKKLHRKSMELELADIIVTPGSFVADSLGSLISDKKLIVSPFGSPENNLSTKKTTRNNRPLRVLFAGSMGQRKGLADLFEAIKILNTKEIELVVLGSLLRELPFYRKQLPNFTYEPTRPHAEVLSLMRSCDVFCLPSIVEGRALVIQEAMSQGLPVIITSNTGGKDLVIEGETGFEVPIRSPDAIAEKLRWFLDNPNQLDQMSANAQRHSASYSWAGYTNKIILEIEKYLKKNCVANDTSQYLG</sequence>
<organism evidence="2 3">
    <name type="scientific">Dyadobacter psychrophilus</name>
    <dbReference type="NCBI Taxonomy" id="651661"/>
    <lineage>
        <taxon>Bacteria</taxon>
        <taxon>Pseudomonadati</taxon>
        <taxon>Bacteroidota</taxon>
        <taxon>Cytophagia</taxon>
        <taxon>Cytophagales</taxon>
        <taxon>Spirosomataceae</taxon>
        <taxon>Dyadobacter</taxon>
    </lineage>
</organism>
<keyword evidence="3" id="KW-1185">Reference proteome</keyword>
<dbReference type="GO" id="GO:0016757">
    <property type="term" value="F:glycosyltransferase activity"/>
    <property type="evidence" value="ECO:0007669"/>
    <property type="project" value="InterPro"/>
</dbReference>
<reference evidence="3" key="1">
    <citation type="submission" date="2017-02" db="EMBL/GenBank/DDBJ databases">
        <authorList>
            <person name="Varghese N."/>
            <person name="Submissions S."/>
        </authorList>
    </citation>
    <scope>NUCLEOTIDE SEQUENCE [LARGE SCALE GENOMIC DNA]</scope>
    <source>
        <strain evidence="3">DSM 22270</strain>
    </source>
</reference>
<evidence type="ECO:0000259" key="1">
    <source>
        <dbReference type="Pfam" id="PF00534"/>
    </source>
</evidence>
<dbReference type="Pfam" id="PF00534">
    <property type="entry name" value="Glycos_transf_1"/>
    <property type="match status" value="1"/>
</dbReference>
<proteinExistence type="predicted"/>
<dbReference type="InterPro" id="IPR001296">
    <property type="entry name" value="Glyco_trans_1"/>
</dbReference>
<dbReference type="RefSeq" id="WP_082213184.1">
    <property type="nucleotide sequence ID" value="NZ_FUZA01000001.1"/>
</dbReference>
<dbReference type="Proteomes" id="UP000190897">
    <property type="component" value="Unassembled WGS sequence"/>
</dbReference>
<dbReference type="SUPFAM" id="SSF53756">
    <property type="entry name" value="UDP-Glycosyltransferase/glycogen phosphorylase"/>
    <property type="match status" value="1"/>
</dbReference>
<dbReference type="OrthoDB" id="596635at2"/>
<dbReference type="AlphaFoldDB" id="A0A1T5BUJ0"/>
<dbReference type="CDD" id="cd03801">
    <property type="entry name" value="GT4_PimA-like"/>
    <property type="match status" value="1"/>
</dbReference>
<name>A0A1T5BUJ0_9BACT</name>